<comment type="caution">
    <text evidence="2">The sequence shown here is derived from an EMBL/GenBank/DDBJ whole genome shotgun (WGS) entry which is preliminary data.</text>
</comment>
<dbReference type="InParanoid" id="A0A409Y4K8"/>
<organism evidence="2 3">
    <name type="scientific">Gymnopilus dilepis</name>
    <dbReference type="NCBI Taxonomy" id="231916"/>
    <lineage>
        <taxon>Eukaryota</taxon>
        <taxon>Fungi</taxon>
        <taxon>Dikarya</taxon>
        <taxon>Basidiomycota</taxon>
        <taxon>Agaricomycotina</taxon>
        <taxon>Agaricomycetes</taxon>
        <taxon>Agaricomycetidae</taxon>
        <taxon>Agaricales</taxon>
        <taxon>Agaricineae</taxon>
        <taxon>Hymenogastraceae</taxon>
        <taxon>Gymnopilus</taxon>
    </lineage>
</organism>
<reference evidence="2 3" key="1">
    <citation type="journal article" date="2018" name="Evol. Lett.">
        <title>Horizontal gene cluster transfer increased hallucinogenic mushroom diversity.</title>
        <authorList>
            <person name="Reynolds H.T."/>
            <person name="Vijayakumar V."/>
            <person name="Gluck-Thaler E."/>
            <person name="Korotkin H.B."/>
            <person name="Matheny P.B."/>
            <person name="Slot J.C."/>
        </authorList>
    </citation>
    <scope>NUCLEOTIDE SEQUENCE [LARGE SCALE GENOMIC DNA]</scope>
    <source>
        <strain evidence="2 3">SRW20</strain>
    </source>
</reference>
<dbReference type="AlphaFoldDB" id="A0A409Y4K8"/>
<name>A0A409Y4K8_9AGAR</name>
<dbReference type="STRING" id="231916.A0A409Y4K8"/>
<keyword evidence="3" id="KW-1185">Reference proteome</keyword>
<dbReference type="OrthoDB" id="3068921at2759"/>
<dbReference type="EMBL" id="NHYE01001161">
    <property type="protein sequence ID" value="PPQ97940.1"/>
    <property type="molecule type" value="Genomic_DNA"/>
</dbReference>
<gene>
    <name evidence="2" type="ORF">CVT26_002945</name>
</gene>
<dbReference type="Proteomes" id="UP000284706">
    <property type="component" value="Unassembled WGS sequence"/>
</dbReference>
<sequence>MRGPRTGENEASRVRFVGPQAGYTLVFEGVPHMTSIRLYDEPLHTSVQNYCFPFNPLIHLDPLFEYGAVNGKLPGWSQEETVMVRDILLRWTSMLKETIWDDLPSELESLQNAEISRSDIVSFRTPDDRPYFSLIPLKLLEIGHLALALFQIMKELVEFLYHSDYNAPYDDPGFAVVRTLGMSEQPDGIILVWKILKNRCSKARKKILQFFKSLRTTLLLSTTPTERALYSLRSLESAFATLAARNDVLETLPEGARILRQTLLEDDEERGQDHNPSPYVHRHTVYGKPPSDEVTG</sequence>
<accession>A0A409Y4K8</accession>
<evidence type="ECO:0000256" key="1">
    <source>
        <dbReference type="SAM" id="MobiDB-lite"/>
    </source>
</evidence>
<protein>
    <submittedName>
        <fullName evidence="2">Uncharacterized protein</fullName>
    </submittedName>
</protein>
<proteinExistence type="predicted"/>
<evidence type="ECO:0000313" key="2">
    <source>
        <dbReference type="EMBL" id="PPQ97940.1"/>
    </source>
</evidence>
<feature type="region of interest" description="Disordered" evidence="1">
    <location>
        <begin position="264"/>
        <end position="296"/>
    </location>
</feature>
<evidence type="ECO:0000313" key="3">
    <source>
        <dbReference type="Proteomes" id="UP000284706"/>
    </source>
</evidence>